<dbReference type="PANTHER" id="PTHR48070:SF6">
    <property type="entry name" value="ESTERASE OVCA2"/>
    <property type="match status" value="1"/>
</dbReference>
<dbReference type="Gene3D" id="3.40.50.1820">
    <property type="entry name" value="alpha/beta hydrolase"/>
    <property type="match status" value="1"/>
</dbReference>
<protein>
    <submittedName>
        <fullName evidence="3">Dihydrofolate reductase-like protein</fullName>
    </submittedName>
</protein>
<evidence type="ECO:0000313" key="3">
    <source>
        <dbReference type="EMBL" id="KAF2674889.1"/>
    </source>
</evidence>
<dbReference type="EMBL" id="MU004230">
    <property type="protein sequence ID" value="KAF2674889.1"/>
    <property type="molecule type" value="Genomic_DNA"/>
</dbReference>
<dbReference type="InterPro" id="IPR029058">
    <property type="entry name" value="AB_hydrolase_fold"/>
</dbReference>
<reference evidence="3" key="1">
    <citation type="journal article" date="2020" name="Stud. Mycol.">
        <title>101 Dothideomycetes genomes: a test case for predicting lifestyles and emergence of pathogens.</title>
        <authorList>
            <person name="Haridas S."/>
            <person name="Albert R."/>
            <person name="Binder M."/>
            <person name="Bloem J."/>
            <person name="Labutti K."/>
            <person name="Salamov A."/>
            <person name="Andreopoulos B."/>
            <person name="Baker S."/>
            <person name="Barry K."/>
            <person name="Bills G."/>
            <person name="Bluhm B."/>
            <person name="Cannon C."/>
            <person name="Castanera R."/>
            <person name="Culley D."/>
            <person name="Daum C."/>
            <person name="Ezra D."/>
            <person name="Gonzalez J."/>
            <person name="Henrissat B."/>
            <person name="Kuo A."/>
            <person name="Liang C."/>
            <person name="Lipzen A."/>
            <person name="Lutzoni F."/>
            <person name="Magnuson J."/>
            <person name="Mondo S."/>
            <person name="Nolan M."/>
            <person name="Ohm R."/>
            <person name="Pangilinan J."/>
            <person name="Park H.-J."/>
            <person name="Ramirez L."/>
            <person name="Alfaro M."/>
            <person name="Sun H."/>
            <person name="Tritt A."/>
            <person name="Yoshinaga Y."/>
            <person name="Zwiers L.-H."/>
            <person name="Turgeon B."/>
            <person name="Goodwin S."/>
            <person name="Spatafora J."/>
            <person name="Crous P."/>
            <person name="Grigoriev I."/>
        </authorList>
    </citation>
    <scope>NUCLEOTIDE SEQUENCE</scope>
    <source>
        <strain evidence="3">CBS 115976</strain>
    </source>
</reference>
<accession>A0A6A6URF0</accession>
<dbReference type="GO" id="GO:0019748">
    <property type="term" value="P:secondary metabolic process"/>
    <property type="evidence" value="ECO:0007669"/>
    <property type="project" value="TreeGrafter"/>
</dbReference>
<dbReference type="PANTHER" id="PTHR48070">
    <property type="entry name" value="ESTERASE OVCA2"/>
    <property type="match status" value="1"/>
</dbReference>
<gene>
    <name evidence="3" type="ORF">BT63DRAFT_420149</name>
</gene>
<evidence type="ECO:0000256" key="1">
    <source>
        <dbReference type="ARBA" id="ARBA00022801"/>
    </source>
</evidence>
<organism evidence="3 4">
    <name type="scientific">Microthyrium microscopicum</name>
    <dbReference type="NCBI Taxonomy" id="703497"/>
    <lineage>
        <taxon>Eukaryota</taxon>
        <taxon>Fungi</taxon>
        <taxon>Dikarya</taxon>
        <taxon>Ascomycota</taxon>
        <taxon>Pezizomycotina</taxon>
        <taxon>Dothideomycetes</taxon>
        <taxon>Dothideomycetes incertae sedis</taxon>
        <taxon>Microthyriales</taxon>
        <taxon>Microthyriaceae</taxon>
        <taxon>Microthyrium</taxon>
    </lineage>
</organism>
<feature type="domain" description="Serine hydrolase" evidence="2">
    <location>
        <begin position="9"/>
        <end position="258"/>
    </location>
</feature>
<dbReference type="Proteomes" id="UP000799302">
    <property type="component" value="Unassembled WGS sequence"/>
</dbReference>
<name>A0A6A6URF0_9PEZI</name>
<dbReference type="GO" id="GO:0016787">
    <property type="term" value="F:hydrolase activity"/>
    <property type="evidence" value="ECO:0007669"/>
    <property type="project" value="UniProtKB-KW"/>
</dbReference>
<evidence type="ECO:0000313" key="4">
    <source>
        <dbReference type="Proteomes" id="UP000799302"/>
    </source>
</evidence>
<dbReference type="Pfam" id="PF03959">
    <property type="entry name" value="FSH1"/>
    <property type="match status" value="1"/>
</dbReference>
<proteinExistence type="predicted"/>
<evidence type="ECO:0000259" key="2">
    <source>
        <dbReference type="Pfam" id="PF03959"/>
    </source>
</evidence>
<dbReference type="InterPro" id="IPR050593">
    <property type="entry name" value="LovG"/>
</dbReference>
<dbReference type="AlphaFoldDB" id="A0A6A6URF0"/>
<keyword evidence="1" id="KW-0378">Hydrolase</keyword>
<dbReference type="GO" id="GO:0005737">
    <property type="term" value="C:cytoplasm"/>
    <property type="evidence" value="ECO:0007669"/>
    <property type="project" value="TreeGrafter"/>
</dbReference>
<dbReference type="InterPro" id="IPR005645">
    <property type="entry name" value="FSH-like_dom"/>
</dbReference>
<dbReference type="OrthoDB" id="2094269at2759"/>
<keyword evidence="4" id="KW-1185">Reference proteome</keyword>
<sequence>MPPPPAPTKPLRILMLHGYTQSGPLFRAKTRALEKHLAKAFPSGASLVYPTAPHRLSPADIPVWDNSAPAPVSTEPLDCYAWWTRADTNPPTYTGLAQGLARVAECLKTEGPFDGVVGFSQGGALAGMVASLLETGRPEAFGAYAESVKSGGKWWAGGLEKWKDLKFDADTYPASFLNADGTVCHAPMKFAAIYSGFKAPHPAYGAYFSPKIATPTVHFLGSVDTVVVEDRSLALVDVCVEPRIVRHPGGHFLPASQKEWVGALIAFMRESLESKVDKKEERVEDMELPF</sequence>
<dbReference type="GO" id="GO:0005634">
    <property type="term" value="C:nucleus"/>
    <property type="evidence" value="ECO:0007669"/>
    <property type="project" value="TreeGrafter"/>
</dbReference>
<dbReference type="SUPFAM" id="SSF53474">
    <property type="entry name" value="alpha/beta-Hydrolases"/>
    <property type="match status" value="1"/>
</dbReference>